<evidence type="ECO:0000313" key="7">
    <source>
        <dbReference type="EMBL" id="GFN75366.1"/>
    </source>
</evidence>
<proteinExistence type="predicted"/>
<dbReference type="Proteomes" id="UP000735302">
    <property type="component" value="Unassembled WGS sequence"/>
</dbReference>
<evidence type="ECO:0000256" key="2">
    <source>
        <dbReference type="ARBA" id="ARBA00022525"/>
    </source>
</evidence>
<feature type="compositionally biased region" description="Low complexity" evidence="5">
    <location>
        <begin position="856"/>
        <end position="878"/>
    </location>
</feature>
<dbReference type="InterPro" id="IPR039675">
    <property type="entry name" value="CILP1/CILP2"/>
</dbReference>
<accession>A0AAV3XZS9</accession>
<evidence type="ECO:0000256" key="4">
    <source>
        <dbReference type="ARBA" id="ARBA00023180"/>
    </source>
</evidence>
<gene>
    <name evidence="7" type="ORF">PoB_000187200</name>
</gene>
<feature type="compositionally biased region" description="Polar residues" evidence="5">
    <location>
        <begin position="483"/>
        <end position="501"/>
    </location>
</feature>
<feature type="region of interest" description="Disordered" evidence="5">
    <location>
        <begin position="112"/>
        <end position="591"/>
    </location>
</feature>
<dbReference type="PROSITE" id="PS50022">
    <property type="entry name" value="FA58C_3"/>
    <property type="match status" value="1"/>
</dbReference>
<dbReference type="PANTHER" id="PTHR15031:SF4">
    <property type="entry name" value="CARTILAGE INTERMEDIATE LAYER PROTEIN 1"/>
    <property type="match status" value="1"/>
</dbReference>
<dbReference type="Gene3D" id="2.60.120.260">
    <property type="entry name" value="Galactose-binding domain-like"/>
    <property type="match status" value="1"/>
</dbReference>
<keyword evidence="8" id="KW-1185">Reference proteome</keyword>
<dbReference type="InterPro" id="IPR025155">
    <property type="entry name" value="WxxW_domain"/>
</dbReference>
<feature type="compositionally biased region" description="Polar residues" evidence="5">
    <location>
        <begin position="113"/>
        <end position="125"/>
    </location>
</feature>
<evidence type="ECO:0000256" key="1">
    <source>
        <dbReference type="ARBA" id="ARBA00004613"/>
    </source>
</evidence>
<organism evidence="7 8">
    <name type="scientific">Plakobranchus ocellatus</name>
    <dbReference type="NCBI Taxonomy" id="259542"/>
    <lineage>
        <taxon>Eukaryota</taxon>
        <taxon>Metazoa</taxon>
        <taxon>Spiralia</taxon>
        <taxon>Lophotrochozoa</taxon>
        <taxon>Mollusca</taxon>
        <taxon>Gastropoda</taxon>
        <taxon>Heterobranchia</taxon>
        <taxon>Euthyneura</taxon>
        <taxon>Panpulmonata</taxon>
        <taxon>Sacoglossa</taxon>
        <taxon>Placobranchoidea</taxon>
        <taxon>Plakobranchidae</taxon>
        <taxon>Plakobranchus</taxon>
    </lineage>
</organism>
<feature type="region of interest" description="Disordered" evidence="5">
    <location>
        <begin position="692"/>
        <end position="719"/>
    </location>
</feature>
<dbReference type="PANTHER" id="PTHR15031">
    <property type="entry name" value="CARTILAGE INTERMEDIATE LAYER PROTEIN CLIP"/>
    <property type="match status" value="1"/>
</dbReference>
<sequence length="1683" mass="174369">MADVTNTPYQVDTTTPVIEQCKDRWLPWLNRVNPQISSGDHELMTPLELSQACDDGFITDIECVTVAGTSYDVTGEMVTCDLTKGLSCSNSNLRTCLDYKVRYRCECEKENVPRSTSQSLHNSTPTPAPGSGSFGTPTPVPGSGSFGTPTPAPGSGSFGTPTPAPGSGSFGTPTPAPGSGSFGTPTPAPGSGNFGTPTPAPGSGSFGTPTPAPVSGNFGTPTPAPGSGSFDTPTPAPGSGSFGTPTPAPGSGSFSSPTPAPGFGSFGTPTPAPGSGSFGTPTPAPGSGSFESPTPAPGSGSFGSPTPAPGSGSFGTPTPAPGSGSFGTPTPAPPGSGSFGTPTPAPGSGNFGTPTPAPGSGSFGTPSPAPGSGSFDSPTPAPGLRSFGTPTPAPGSGSFGTPTPAPGSGNFGTPTPAPGSGSFGTPTPAPGSVSFGTPSPAPGSGSFGTPTPAPGSVNFGTPTPAPGSGNFGTPTPAPGSGSFGTPTPTPGSGSFGTSTPAPGSGSFGNPTPAPGSGNFGTPTPAPGSGSFGTPTPAPGSGSFATPTPAPGSGSFGTPTPAPGSGSFGTPTPAPGSGSFGTPTPAPGSGSFGTPSFCVTSWSPWINRDTPATNDGDYEKMTAEELASFCPGGQITDIQCVDSDSLDDWSSLSQASCTVEEGLQCINLPFFDSPSCRDYKIRYMCNCSDVTQRPEQRTTGTPTPSPGSDIPGTPTLTPRSSTTVATVATFISSPTPSSLDLCVSGWSSWINRDTPATSDGDYEKMTAEELASFCPGGQITDIQCVDSDSLDDWSSLSQASCTVEEGLQCINLPFFDSPSCRDYKIRYMCNCSDVTPYSVAVSFGTTRPAPRVGSVATPTPSTDTGSSSTSSSTLASSSIQTPATAEICVSNWSPWTNRDTPASDSGDFEKMTAEELASFCPGGQITDIQCVDSDSLDDWSSLSQASCTVEEGLQCINLPFFDSPSCRDYKIRYMCNCSDSSTKPPLSATTQPSKIQVDCAWSPWLNADKPDVGVGDIESISEIKRKYGVCPTIVDIECKVAGTPVLFSQSGQDRLTCDILNGFRCYNNEQSNGKCMDYEVRVLCWESLCPGPSPNPPTMGPLLTTLPSDQAVRTTASCPPGEEWLTCAYTCDEVCDYMGRSAGGCNGILTPEANCVPGCRPPPEITRVTCRPEERLIDTNTCVPKGLCTCLKPDGTPAKAFENWADPQRPCSVCSCFNGVGGDLEILSSVGPTHGLCAKPSRIMCRDVQTGLEASDSGQVVSCDLVDGFKCFDYKNREPCHDYEISVYCGCLPTPAPTEGTENPPTPSPGFGDFGTPIISNLCVSEWSPWINRDTPATNDGDYEKMTAEELASFCPGGQITDIQCVDSDSLDDWSSLSQASCTVEEGLQCINLPFFDSPSCRDYKIRYMCNCSEPKCDWTPWMSSQQPGQLGEEETISMLRADHTFCSTVDITAVQCRDVATKKTSEELGQASVICDLQFEGLKCFNKDQPNSQCADYEVRFFCEPRGVDCGANSVTTTSPQPPAVTLTPGTLRVCNGSVQDAMPIPMDASQITASSSLSVYSGAERAMLDTRQETLKTGGWVAQTNDLNQWIEVSFPESLNVMGLVVQGRAGADQWVESFRLMYSEDGQVFKYIEDSTGQPQPHLNPSNPVHLQLHQEQLVFLDGLHGSTETRQQPMMEIMRK</sequence>
<reference evidence="7 8" key="1">
    <citation type="journal article" date="2021" name="Elife">
        <title>Chloroplast acquisition without the gene transfer in kleptoplastic sea slugs, Plakobranchus ocellatus.</title>
        <authorList>
            <person name="Maeda T."/>
            <person name="Takahashi S."/>
            <person name="Yoshida T."/>
            <person name="Shimamura S."/>
            <person name="Takaki Y."/>
            <person name="Nagai Y."/>
            <person name="Toyoda A."/>
            <person name="Suzuki Y."/>
            <person name="Arimoto A."/>
            <person name="Ishii H."/>
            <person name="Satoh N."/>
            <person name="Nishiyama T."/>
            <person name="Hasebe M."/>
            <person name="Maruyama T."/>
            <person name="Minagawa J."/>
            <person name="Obokata J."/>
            <person name="Shigenobu S."/>
        </authorList>
    </citation>
    <scope>NUCLEOTIDE SEQUENCE [LARGE SCALE GENOMIC DNA]</scope>
</reference>
<protein>
    <submittedName>
        <fullName evidence="7">Mucin-2-like</fullName>
    </submittedName>
</protein>
<comment type="subcellular location">
    <subcellularLocation>
        <location evidence="1">Secreted</location>
    </subcellularLocation>
</comment>
<dbReference type="InterPro" id="IPR008979">
    <property type="entry name" value="Galactose-bd-like_sf"/>
</dbReference>
<evidence type="ECO:0000256" key="5">
    <source>
        <dbReference type="SAM" id="MobiDB-lite"/>
    </source>
</evidence>
<name>A0AAV3XZS9_9GAST</name>
<dbReference type="SUPFAM" id="SSF49785">
    <property type="entry name" value="Galactose-binding domain-like"/>
    <property type="match status" value="1"/>
</dbReference>
<keyword evidence="4" id="KW-0325">Glycoprotein</keyword>
<dbReference type="Pfam" id="PF00754">
    <property type="entry name" value="F5_F8_type_C"/>
    <property type="match status" value="1"/>
</dbReference>
<evidence type="ECO:0000313" key="8">
    <source>
        <dbReference type="Proteomes" id="UP000735302"/>
    </source>
</evidence>
<feature type="compositionally biased region" description="Low complexity" evidence="5">
    <location>
        <begin position="697"/>
        <end position="714"/>
    </location>
</feature>
<evidence type="ECO:0000259" key="6">
    <source>
        <dbReference type="PROSITE" id="PS50022"/>
    </source>
</evidence>
<dbReference type="EMBL" id="BLXT01000264">
    <property type="protein sequence ID" value="GFN75366.1"/>
    <property type="molecule type" value="Genomic_DNA"/>
</dbReference>
<dbReference type="Pfam" id="PF13330">
    <property type="entry name" value="Mucin2_WxxW"/>
    <property type="match status" value="8"/>
</dbReference>
<feature type="domain" description="F5/8 type C" evidence="6">
    <location>
        <begin position="1535"/>
        <end position="1637"/>
    </location>
</feature>
<evidence type="ECO:0000256" key="3">
    <source>
        <dbReference type="ARBA" id="ARBA00022729"/>
    </source>
</evidence>
<keyword evidence="3" id="KW-0732">Signal</keyword>
<feature type="region of interest" description="Disordered" evidence="5">
    <location>
        <begin position="847"/>
        <end position="878"/>
    </location>
</feature>
<dbReference type="GO" id="GO:0005576">
    <property type="term" value="C:extracellular region"/>
    <property type="evidence" value="ECO:0007669"/>
    <property type="project" value="UniProtKB-SubCell"/>
</dbReference>
<feature type="compositionally biased region" description="Low complexity" evidence="5">
    <location>
        <begin position="297"/>
        <end position="348"/>
    </location>
</feature>
<comment type="caution">
    <text evidence="7">The sequence shown here is derived from an EMBL/GenBank/DDBJ whole genome shotgun (WGS) entry which is preliminary data.</text>
</comment>
<keyword evidence="2" id="KW-0964">Secreted</keyword>
<dbReference type="InterPro" id="IPR000421">
    <property type="entry name" value="FA58C"/>
</dbReference>